<reference evidence="2" key="1">
    <citation type="submission" date="2023-06" db="EMBL/GenBank/DDBJ databases">
        <title>Genome sequence of Methancorpusculaceae sp. Ag1.</title>
        <authorList>
            <person name="Protasov E."/>
            <person name="Platt K."/>
            <person name="Poehlein A."/>
            <person name="Daniel R."/>
            <person name="Brune A."/>
        </authorList>
    </citation>
    <scope>NUCLEOTIDE SEQUENCE</scope>
    <source>
        <strain evidence="2">Ag1</strain>
    </source>
</reference>
<gene>
    <name evidence="2" type="ORF">McpAg1_18640</name>
</gene>
<feature type="region of interest" description="Disordered" evidence="1">
    <location>
        <begin position="740"/>
        <end position="761"/>
    </location>
</feature>
<feature type="compositionally biased region" description="Low complexity" evidence="1">
    <location>
        <begin position="740"/>
        <end position="752"/>
    </location>
</feature>
<organism evidence="2 3">
    <name type="scientific">Methanorbis furvi</name>
    <dbReference type="NCBI Taxonomy" id="3028299"/>
    <lineage>
        <taxon>Archaea</taxon>
        <taxon>Methanobacteriati</taxon>
        <taxon>Methanobacteriota</taxon>
        <taxon>Stenosarchaea group</taxon>
        <taxon>Methanomicrobia</taxon>
        <taxon>Methanomicrobiales</taxon>
        <taxon>Methanocorpusculaceae</taxon>
        <taxon>Methanorbis</taxon>
    </lineage>
</organism>
<comment type="caution">
    <text evidence="2">The sequence shown here is derived from an EMBL/GenBank/DDBJ whole genome shotgun (WGS) entry which is preliminary data.</text>
</comment>
<evidence type="ECO:0000256" key="1">
    <source>
        <dbReference type="SAM" id="MobiDB-lite"/>
    </source>
</evidence>
<keyword evidence="3" id="KW-1185">Reference proteome</keyword>
<name>A0AAE4SA90_9EURY</name>
<dbReference type="EMBL" id="JAWDKA010000013">
    <property type="protein sequence ID" value="MDV0442607.1"/>
    <property type="molecule type" value="Genomic_DNA"/>
</dbReference>
<sequence>MGSTTTATPAGTQYLTSGPTEAYPISGDAREVYPSGTAFVYEKIRINIAPGQYATSIVYMSSSANPSALNTIAADANGIINLIDVSVGGYTGSYRIYDGGTWTGTYIYIWQPDISLRGELAGSTDSIDGKAVSKSSSIHYLIDSPKVGPSGIGAKANIIITTPVGGQTTMLGYANLANIDINSVRVATPDIPLSDPTLIGGTYTARAEWTVPQAFANYAKKSNTITFYLGSSTGITITASAESVVRSNPFTVTVSGLPNTPYYISLDAGKSPVPELIPGQPGVVRGSENPTVNMGGTAKPALIPDGAANDPNSWGIVTTDASGKRVVQYSTNPVNNKPVEEGTYTIRINNVVDYGQSVGKGSDYDRVNVKITKGGMTIAATSGTGSGSYYLGEEVRLTGTNTDSDTTYLFLTGPNLNSNGVKLDSPSTQGSTKVAVKSDHTWEYRWDTSQTGLDAGSYTVYAVSTMNDKSHLSSTQYATYSIQLKQPSLSTGTSTVAAAKGDTVHIKGTVTGSPSSVAIFIFGPNYYERKTVSIDNGMYDYKMNIPESMATGEYFVVVEHPMYDGRFGVQEIHQDGKTILAMVAPNGGTQSSFVVEGPGRLQGSAAANALVKMLDSPYIDDLYTTLKLTVQAPYVTISPIGNQFVSDSFVISGRTNVAPGDKLLVEVSPSSFVPAGKNQQTSATGVSGSVVVAKGSPDNVWSFAVDGSRLTVDSYTAKVSGVEVTVSASQVFDVVQRPIETPTPLPTTTAPPTTVPTPEPTESASAAVWFAGLLGAGVVVMRVKRE</sequence>
<proteinExistence type="predicted"/>
<evidence type="ECO:0000313" key="2">
    <source>
        <dbReference type="EMBL" id="MDV0442607.1"/>
    </source>
</evidence>
<dbReference type="AlphaFoldDB" id="A0AAE4SA90"/>
<protein>
    <recommendedName>
        <fullName evidence="4">DUF3821 domain-containing protein</fullName>
    </recommendedName>
</protein>
<evidence type="ECO:0008006" key="4">
    <source>
        <dbReference type="Google" id="ProtNLM"/>
    </source>
</evidence>
<evidence type="ECO:0000313" key="3">
    <source>
        <dbReference type="Proteomes" id="UP001273136"/>
    </source>
</evidence>
<accession>A0AAE4SA90</accession>
<dbReference type="Proteomes" id="UP001273136">
    <property type="component" value="Unassembled WGS sequence"/>
</dbReference>